<dbReference type="STRING" id="1121301.SAMN02745912_01249"/>
<evidence type="ECO:0000256" key="4">
    <source>
        <dbReference type="ARBA" id="ARBA00022692"/>
    </source>
</evidence>
<feature type="transmembrane region" description="Helical" evidence="8">
    <location>
        <begin position="76"/>
        <end position="96"/>
    </location>
</feature>
<keyword evidence="5 8" id="KW-1133">Transmembrane helix</keyword>
<feature type="transmembrane region" description="Helical" evidence="8">
    <location>
        <begin position="200"/>
        <end position="224"/>
    </location>
</feature>
<feature type="transmembrane region" description="Helical" evidence="8">
    <location>
        <begin position="103"/>
        <end position="120"/>
    </location>
</feature>
<evidence type="ECO:0000313" key="10">
    <source>
        <dbReference type="EMBL" id="SHJ82766.1"/>
    </source>
</evidence>
<feature type="transmembrane region" description="Helical" evidence="8">
    <location>
        <begin position="236"/>
        <end position="255"/>
    </location>
</feature>
<feature type="transmembrane region" description="Helical" evidence="8">
    <location>
        <begin position="472"/>
        <end position="489"/>
    </location>
</feature>
<feature type="transmembrane region" description="Helical" evidence="8">
    <location>
        <begin position="29"/>
        <end position="48"/>
    </location>
</feature>
<gene>
    <name evidence="10" type="ORF">SAMN02745912_01249</name>
</gene>
<dbReference type="PRINTS" id="PR01434">
    <property type="entry name" value="NADHDHGNASE5"/>
</dbReference>
<feature type="transmembrane region" description="Helical" evidence="8">
    <location>
        <begin position="267"/>
        <end position="285"/>
    </location>
</feature>
<feature type="transmembrane region" description="Helical" evidence="8">
    <location>
        <begin position="126"/>
        <end position="145"/>
    </location>
</feature>
<feature type="transmembrane region" description="Helical" evidence="8">
    <location>
        <begin position="292"/>
        <end position="311"/>
    </location>
</feature>
<feature type="transmembrane region" description="Helical" evidence="8">
    <location>
        <begin position="358"/>
        <end position="379"/>
    </location>
</feature>
<organism evidence="10 11">
    <name type="scientific">Paramaledivibacter caminithermalis (strain DSM 15212 / CIP 107654 / DViRD3)</name>
    <name type="common">Clostridium caminithermale</name>
    <dbReference type="NCBI Taxonomy" id="1121301"/>
    <lineage>
        <taxon>Bacteria</taxon>
        <taxon>Bacillati</taxon>
        <taxon>Bacillota</taxon>
        <taxon>Clostridia</taxon>
        <taxon>Peptostreptococcales</taxon>
        <taxon>Caminicellaceae</taxon>
        <taxon>Paramaledivibacter</taxon>
    </lineage>
</organism>
<reference evidence="10 11" key="1">
    <citation type="submission" date="2016-11" db="EMBL/GenBank/DDBJ databases">
        <authorList>
            <person name="Jaros S."/>
            <person name="Januszkiewicz K."/>
            <person name="Wedrychowicz H."/>
        </authorList>
    </citation>
    <scope>NUCLEOTIDE SEQUENCE [LARGE SCALE GENOMIC DNA]</scope>
    <source>
        <strain evidence="10 11">DSM 15212</strain>
    </source>
</reference>
<name>A0A1M6MHC2_PARC5</name>
<keyword evidence="4 7" id="KW-0812">Transmembrane</keyword>
<evidence type="ECO:0000256" key="6">
    <source>
        <dbReference type="ARBA" id="ARBA00023136"/>
    </source>
</evidence>
<evidence type="ECO:0000256" key="2">
    <source>
        <dbReference type="ARBA" id="ARBA00005346"/>
    </source>
</evidence>
<feature type="transmembrane region" description="Helical" evidence="8">
    <location>
        <begin position="6"/>
        <end position="22"/>
    </location>
</feature>
<sequence length="534" mass="60923">MAFIPIYLIFIPIIASMLVYLLHNKYVNYIIFAAQFFVTLLALKYYSIYNGLTKAQILSLGNWEKNIGIVLKNDQLSIAFIFLSIFIWWIILIYCWNKRKNDFKFLFFLMFLEGCFLGLLQTNDLFNLFVFIEIITIISTILILYKKDGYSVRAGLYYLLFNSTGMLFYLLGLILIYNVSGTLNIDITAQKISVIKDTNFIKLGYIFIMAAIGVKSAFFPVFNWLPKAHGAAPSSISALLSGLLVKSGLYAFIRLNDMFKIKGFEDFFFFLGFLTAICGIIFALSQKDIKQILAFHTISQIGMILIGISSSDSKIYIGGLMHIFNHAIFKSLLFLGAGAIINSYGIRRITEIRGVFKRLPFISICMIIGMLSITGAPLFNGFVSKTIIKYGIGKSSTKILMLFIINLGTSISFIKLSQIFWGTSARENHKNINVYSSMLLLTIMCIVLGIYYKPIIMILFGVNISYIHVFKIKNFISYIFTLSAGYIIYRKAIRKDHEIIQYIRHINISFGATNFLLITFVFIMILWEEIGKFL</sequence>
<dbReference type="EMBL" id="FRAG01000010">
    <property type="protein sequence ID" value="SHJ82766.1"/>
    <property type="molecule type" value="Genomic_DNA"/>
</dbReference>
<dbReference type="GO" id="GO:0005886">
    <property type="term" value="C:plasma membrane"/>
    <property type="evidence" value="ECO:0007669"/>
    <property type="project" value="UniProtKB-SubCell"/>
</dbReference>
<dbReference type="Pfam" id="PF00361">
    <property type="entry name" value="Proton_antipo_M"/>
    <property type="match status" value="1"/>
</dbReference>
<keyword evidence="3" id="KW-1003">Cell membrane</keyword>
<comment type="subcellular location">
    <subcellularLocation>
        <location evidence="1">Cell membrane</location>
        <topology evidence="1">Multi-pass membrane protein</topology>
    </subcellularLocation>
    <subcellularLocation>
        <location evidence="7">Membrane</location>
        <topology evidence="7">Multi-pass membrane protein</topology>
    </subcellularLocation>
</comment>
<feature type="domain" description="NADH:quinone oxidoreductase/Mrp antiporter transmembrane" evidence="9">
    <location>
        <begin position="123"/>
        <end position="403"/>
    </location>
</feature>
<dbReference type="OrthoDB" id="9807568at2"/>
<feature type="transmembrane region" description="Helical" evidence="8">
    <location>
        <begin position="432"/>
        <end position="452"/>
    </location>
</feature>
<evidence type="ECO:0000256" key="8">
    <source>
        <dbReference type="SAM" id="Phobius"/>
    </source>
</evidence>
<evidence type="ECO:0000256" key="1">
    <source>
        <dbReference type="ARBA" id="ARBA00004651"/>
    </source>
</evidence>
<dbReference type="Proteomes" id="UP000184465">
    <property type="component" value="Unassembled WGS sequence"/>
</dbReference>
<protein>
    <submittedName>
        <fullName evidence="10">Multisubunit sodium/proton antiporter, MrpD subunit</fullName>
    </submittedName>
</protein>
<feature type="transmembrane region" description="Helical" evidence="8">
    <location>
        <begin position="510"/>
        <end position="527"/>
    </location>
</feature>
<evidence type="ECO:0000256" key="7">
    <source>
        <dbReference type="RuleBase" id="RU000320"/>
    </source>
</evidence>
<dbReference type="PANTHER" id="PTHR42703:SF1">
    <property type="entry name" value="NA(+)_H(+) ANTIPORTER SUBUNIT D1"/>
    <property type="match status" value="1"/>
</dbReference>
<keyword evidence="6 8" id="KW-0472">Membrane</keyword>
<evidence type="ECO:0000259" key="9">
    <source>
        <dbReference type="Pfam" id="PF00361"/>
    </source>
</evidence>
<comment type="similarity">
    <text evidence="2">Belongs to the CPA3 antiporters (TC 2.A.63) subunit D family.</text>
</comment>
<evidence type="ECO:0000256" key="3">
    <source>
        <dbReference type="ARBA" id="ARBA00022475"/>
    </source>
</evidence>
<dbReference type="AlphaFoldDB" id="A0A1M6MHC2"/>
<evidence type="ECO:0000256" key="5">
    <source>
        <dbReference type="ARBA" id="ARBA00022989"/>
    </source>
</evidence>
<dbReference type="PANTHER" id="PTHR42703">
    <property type="entry name" value="NADH DEHYDROGENASE"/>
    <property type="match status" value="1"/>
</dbReference>
<dbReference type="InterPro" id="IPR001750">
    <property type="entry name" value="ND/Mrp_TM"/>
</dbReference>
<feature type="transmembrane region" description="Helical" evidence="8">
    <location>
        <begin position="157"/>
        <end position="180"/>
    </location>
</feature>
<dbReference type="InterPro" id="IPR050586">
    <property type="entry name" value="CPA3_Na-H_Antiporter_D"/>
</dbReference>
<evidence type="ECO:0000313" key="11">
    <source>
        <dbReference type="Proteomes" id="UP000184465"/>
    </source>
</evidence>
<dbReference type="RefSeq" id="WP_073148025.1">
    <property type="nucleotide sequence ID" value="NZ_FRAG01000010.1"/>
</dbReference>
<proteinExistence type="inferred from homology"/>
<accession>A0A1M6MHC2</accession>
<keyword evidence="11" id="KW-1185">Reference proteome</keyword>
<feature type="transmembrane region" description="Helical" evidence="8">
    <location>
        <begin position="399"/>
        <end position="420"/>
    </location>
</feature>
<feature type="transmembrane region" description="Helical" evidence="8">
    <location>
        <begin position="323"/>
        <end position="346"/>
    </location>
</feature>